<dbReference type="STRING" id="1035309.A0A2C5X2E6"/>
<comment type="subcellular location">
    <subcellularLocation>
        <location evidence="1">Nucleus</location>
    </subcellularLocation>
</comment>
<feature type="short sequence motif" description="Q motif" evidence="9">
    <location>
        <begin position="193"/>
        <end position="221"/>
    </location>
</feature>
<feature type="compositionally biased region" description="Basic and acidic residues" evidence="11">
    <location>
        <begin position="140"/>
        <end position="154"/>
    </location>
</feature>
<feature type="compositionally biased region" description="Basic and acidic residues" evidence="11">
    <location>
        <begin position="691"/>
        <end position="707"/>
    </location>
</feature>
<gene>
    <name evidence="15" type="primary">MAK5</name>
    <name evidence="15" type="ORF">CFIMG_000025RA</name>
</gene>
<evidence type="ECO:0000256" key="2">
    <source>
        <dbReference type="ARBA" id="ARBA00022517"/>
    </source>
</evidence>
<evidence type="ECO:0000256" key="3">
    <source>
        <dbReference type="ARBA" id="ARBA00022741"/>
    </source>
</evidence>
<dbReference type="GO" id="GO:0005524">
    <property type="term" value="F:ATP binding"/>
    <property type="evidence" value="ECO:0007669"/>
    <property type="project" value="UniProtKB-KW"/>
</dbReference>
<dbReference type="InterPro" id="IPR011545">
    <property type="entry name" value="DEAD/DEAH_box_helicase_dom"/>
</dbReference>
<keyword evidence="7" id="KW-0694">RNA-binding</keyword>
<evidence type="ECO:0000256" key="7">
    <source>
        <dbReference type="ARBA" id="ARBA00022884"/>
    </source>
</evidence>
<keyword evidence="2" id="KW-0690">Ribosome biogenesis</keyword>
<dbReference type="SUPFAM" id="SSF52540">
    <property type="entry name" value="P-loop containing nucleoside triphosphate hydrolases"/>
    <property type="match status" value="1"/>
</dbReference>
<dbReference type="CDD" id="cd18787">
    <property type="entry name" value="SF2_C_DEAD"/>
    <property type="match status" value="1"/>
</dbReference>
<organism evidence="15 16">
    <name type="scientific">Ceratocystis fimbriata CBS 114723</name>
    <dbReference type="NCBI Taxonomy" id="1035309"/>
    <lineage>
        <taxon>Eukaryota</taxon>
        <taxon>Fungi</taxon>
        <taxon>Dikarya</taxon>
        <taxon>Ascomycota</taxon>
        <taxon>Pezizomycotina</taxon>
        <taxon>Sordariomycetes</taxon>
        <taxon>Hypocreomycetidae</taxon>
        <taxon>Microascales</taxon>
        <taxon>Ceratocystidaceae</taxon>
        <taxon>Ceratocystis</taxon>
    </lineage>
</organism>
<feature type="compositionally biased region" description="Acidic residues" evidence="11">
    <location>
        <begin position="95"/>
        <end position="111"/>
    </location>
</feature>
<dbReference type="PANTHER" id="PTHR47959:SF24">
    <property type="entry name" value="ATP-DEPENDENT RNA HELICASE"/>
    <property type="match status" value="1"/>
</dbReference>
<dbReference type="InterPro" id="IPR050079">
    <property type="entry name" value="DEAD_box_RNA_helicase"/>
</dbReference>
<accession>A0A2C5X2E6</accession>
<keyword evidence="5 10" id="KW-0347">Helicase</keyword>
<feature type="compositionally biased region" description="Acidic residues" evidence="11">
    <location>
        <begin position="118"/>
        <end position="139"/>
    </location>
</feature>
<feature type="compositionally biased region" description="Basic and acidic residues" evidence="11">
    <location>
        <begin position="66"/>
        <end position="80"/>
    </location>
</feature>
<dbReference type="InterPro" id="IPR000629">
    <property type="entry name" value="RNA-helicase_DEAD-box_CS"/>
</dbReference>
<dbReference type="EMBL" id="APWK03000014">
    <property type="protein sequence ID" value="PHH55219.1"/>
    <property type="molecule type" value="Genomic_DNA"/>
</dbReference>
<dbReference type="GO" id="GO:0016787">
    <property type="term" value="F:hydrolase activity"/>
    <property type="evidence" value="ECO:0007669"/>
    <property type="project" value="UniProtKB-KW"/>
</dbReference>
<proteinExistence type="inferred from homology"/>
<dbReference type="PROSITE" id="PS51192">
    <property type="entry name" value="HELICASE_ATP_BIND_1"/>
    <property type="match status" value="1"/>
</dbReference>
<dbReference type="GO" id="GO:0003724">
    <property type="term" value="F:RNA helicase activity"/>
    <property type="evidence" value="ECO:0007669"/>
    <property type="project" value="InterPro"/>
</dbReference>
<reference evidence="15 16" key="1">
    <citation type="journal article" date="2013" name="Fungal Biol.">
        <title>Analysis of microsatellite markers in the genome of the plant pathogen Ceratocystis fimbriata.</title>
        <authorList>
            <person name="Simpson M.C."/>
            <person name="Wilken P.M."/>
            <person name="Coetzee M.P."/>
            <person name="Wingfield M.J."/>
            <person name="Wingfield B.D."/>
        </authorList>
    </citation>
    <scope>NUCLEOTIDE SEQUENCE [LARGE SCALE GENOMIC DNA]</scope>
    <source>
        <strain evidence="15 16">CBS 114723</strain>
    </source>
</reference>
<evidence type="ECO:0000256" key="10">
    <source>
        <dbReference type="RuleBase" id="RU000492"/>
    </source>
</evidence>
<comment type="similarity">
    <text evidence="10">Belongs to the DEAD box helicase family.</text>
</comment>
<dbReference type="PROSITE" id="PS00039">
    <property type="entry name" value="DEAD_ATP_HELICASE"/>
    <property type="match status" value="1"/>
</dbReference>
<dbReference type="GO" id="GO:0042254">
    <property type="term" value="P:ribosome biogenesis"/>
    <property type="evidence" value="ECO:0007669"/>
    <property type="project" value="UniProtKB-KW"/>
</dbReference>
<dbReference type="SMART" id="SM00487">
    <property type="entry name" value="DEXDc"/>
    <property type="match status" value="1"/>
</dbReference>
<keyword evidence="3 10" id="KW-0547">Nucleotide-binding</keyword>
<dbReference type="PROSITE" id="PS51194">
    <property type="entry name" value="HELICASE_CTER"/>
    <property type="match status" value="1"/>
</dbReference>
<dbReference type="InterPro" id="IPR014014">
    <property type="entry name" value="RNA_helicase_DEAD_Q_motif"/>
</dbReference>
<feature type="compositionally biased region" description="Basic residues" evidence="11">
    <location>
        <begin position="1"/>
        <end position="11"/>
    </location>
</feature>
<dbReference type="Pfam" id="PF00271">
    <property type="entry name" value="Helicase_C"/>
    <property type="match status" value="1"/>
</dbReference>
<evidence type="ECO:0000313" key="16">
    <source>
        <dbReference type="Proteomes" id="UP000222788"/>
    </source>
</evidence>
<keyword evidence="8" id="KW-0539">Nucleus</keyword>
<reference evidence="15 16" key="2">
    <citation type="journal article" date="2013" name="IMA Fungus">
        <title>IMA Genome-F 1: Ceratocystis fimbriata: Draft nuclear genome sequence for the plant pathogen, Ceratocystis fimbriata.</title>
        <authorList>
            <person name="Wilken P.M."/>
            <person name="Steenkamp E.T."/>
            <person name="Wingfield M.J."/>
            <person name="de Beer Z.W."/>
            <person name="Wingfield B.D."/>
        </authorList>
    </citation>
    <scope>NUCLEOTIDE SEQUENCE [LARGE SCALE GENOMIC DNA]</scope>
    <source>
        <strain evidence="15 16">CBS 114723</strain>
    </source>
</reference>
<dbReference type="Gene3D" id="3.40.50.300">
    <property type="entry name" value="P-loop containing nucleotide triphosphate hydrolases"/>
    <property type="match status" value="2"/>
</dbReference>
<dbReference type="GO" id="GO:0005634">
    <property type="term" value="C:nucleus"/>
    <property type="evidence" value="ECO:0007669"/>
    <property type="project" value="UniProtKB-SubCell"/>
</dbReference>
<dbReference type="InterPro" id="IPR001650">
    <property type="entry name" value="Helicase_C-like"/>
</dbReference>
<feature type="domain" description="DEAD-box RNA helicase Q" evidence="14">
    <location>
        <begin position="193"/>
        <end position="221"/>
    </location>
</feature>
<evidence type="ECO:0000259" key="14">
    <source>
        <dbReference type="PROSITE" id="PS51195"/>
    </source>
</evidence>
<feature type="region of interest" description="Disordered" evidence="11">
    <location>
        <begin position="1"/>
        <end position="46"/>
    </location>
</feature>
<feature type="domain" description="Helicase ATP-binding" evidence="12">
    <location>
        <begin position="224"/>
        <end position="438"/>
    </location>
</feature>
<evidence type="ECO:0000256" key="6">
    <source>
        <dbReference type="ARBA" id="ARBA00022840"/>
    </source>
</evidence>
<evidence type="ECO:0000313" key="15">
    <source>
        <dbReference type="EMBL" id="PHH55219.1"/>
    </source>
</evidence>
<dbReference type="InterPro" id="IPR027417">
    <property type="entry name" value="P-loop_NTPase"/>
</dbReference>
<dbReference type="Pfam" id="PF00270">
    <property type="entry name" value="DEAD"/>
    <property type="match status" value="1"/>
</dbReference>
<dbReference type="AlphaFoldDB" id="A0A2C5X2E6"/>
<dbReference type="GO" id="GO:0010467">
    <property type="term" value="P:gene expression"/>
    <property type="evidence" value="ECO:0007669"/>
    <property type="project" value="UniProtKB-ARBA"/>
</dbReference>
<feature type="domain" description="Helicase C-terminal" evidence="13">
    <location>
        <begin position="488"/>
        <end position="644"/>
    </location>
</feature>
<dbReference type="OrthoDB" id="4310724at2759"/>
<comment type="caution">
    <text evidence="15">The sequence shown here is derived from an EMBL/GenBank/DDBJ whole genome shotgun (WGS) entry which is preliminary data.</text>
</comment>
<evidence type="ECO:0000256" key="1">
    <source>
        <dbReference type="ARBA" id="ARBA00004123"/>
    </source>
</evidence>
<feature type="region of interest" description="Disordered" evidence="11">
    <location>
        <begin position="66"/>
        <end position="172"/>
    </location>
</feature>
<name>A0A2C5X2E6_9PEZI</name>
<dbReference type="PANTHER" id="PTHR47959">
    <property type="entry name" value="ATP-DEPENDENT RNA HELICASE RHLE-RELATED"/>
    <property type="match status" value="1"/>
</dbReference>
<keyword evidence="16" id="KW-1185">Reference proteome</keyword>
<evidence type="ECO:0000256" key="4">
    <source>
        <dbReference type="ARBA" id="ARBA00022801"/>
    </source>
</evidence>
<dbReference type="InterPro" id="IPR014001">
    <property type="entry name" value="Helicase_ATP-bd"/>
</dbReference>
<evidence type="ECO:0000259" key="12">
    <source>
        <dbReference type="PROSITE" id="PS51192"/>
    </source>
</evidence>
<dbReference type="GO" id="GO:0005829">
    <property type="term" value="C:cytosol"/>
    <property type="evidence" value="ECO:0007669"/>
    <property type="project" value="TreeGrafter"/>
</dbReference>
<dbReference type="SMART" id="SM00490">
    <property type="entry name" value="HELICc"/>
    <property type="match status" value="1"/>
</dbReference>
<keyword evidence="6 10" id="KW-0067">ATP-binding</keyword>
<dbReference type="GO" id="GO:0003723">
    <property type="term" value="F:RNA binding"/>
    <property type="evidence" value="ECO:0007669"/>
    <property type="project" value="UniProtKB-KW"/>
</dbReference>
<evidence type="ECO:0000259" key="13">
    <source>
        <dbReference type="PROSITE" id="PS51194"/>
    </source>
</evidence>
<keyword evidence="4 10" id="KW-0378">Hydrolase</keyword>
<sequence length="756" mass="83439">MAQKPQNKRKLPAASQPAARKRSKTAAKVQKPTKSARVTDVNDLPWQNDIDEFLDLQVVENVEVVREGDRVKFVVRDTDPKKKKKTAAATTTTTDEGEEKNEEGADVEEANSDTGADKDEDEFEGFDEDSQDDEDDVEPEQPKPKTEKSSSKKDKPSKKTNNKPATPAQEDLSASAFSVLENMDNMTEELDMSEWASLNLCPEVIGALERLKFTQPTTIQVQSIPEILAGHDVIGKAATGTGKTLAFGLPIIEKWLEKHDSSEHGDDSGDNPMANETAQGQKVPLALILSPTRELARQISTHLQNVCHGLPKAPYVCSVTGGLAQVKQLRQLAKADIVVGTPGRLWELLSDGEPLLHAFKRIQFLVIDEADRLLADGSFEEASSILEALDRRELVAGVAEHEDDGGAEVFRQTLVFSATLNKALHQKLGGKGKKAMTSEEQSMEYLAQRLRFREEDPVLIDVSPASHLASGLQEGLLQCGDAVQKDLFLYSAIALLPPRRTLVFTNAIKAVRRLVPFLQQLGFQAKGLHSQMLQKARLQAIEWVKAGGKETRILVATDVAARGLDIPSMDQVIHYHVPRTADTYVHRSGRTARAQQTGTSILICTPDEATATRRLIGKIHSAKNKKRDALDEMQTVQIDPKALGKYKPRVELAKKLADAYSAKERSSKQENWLKTAAEELGVEYDSEELSEAERKTGKGSGRREREKQLSLISKGELATLRAQLRDLLALDKGGGRNRGYVPGQAKREEEQAVWWV</sequence>
<feature type="region of interest" description="Disordered" evidence="11">
    <location>
        <begin position="685"/>
        <end position="707"/>
    </location>
</feature>
<evidence type="ECO:0000256" key="5">
    <source>
        <dbReference type="ARBA" id="ARBA00022806"/>
    </source>
</evidence>
<dbReference type="PROSITE" id="PS51195">
    <property type="entry name" value="Q_MOTIF"/>
    <property type="match status" value="1"/>
</dbReference>
<evidence type="ECO:0000256" key="11">
    <source>
        <dbReference type="SAM" id="MobiDB-lite"/>
    </source>
</evidence>
<evidence type="ECO:0000256" key="8">
    <source>
        <dbReference type="ARBA" id="ARBA00023242"/>
    </source>
</evidence>
<dbReference type="Proteomes" id="UP000222788">
    <property type="component" value="Unassembled WGS sequence"/>
</dbReference>
<protein>
    <submittedName>
        <fullName evidence="15">ATP-dependent RNA helicase MAK5</fullName>
    </submittedName>
</protein>
<evidence type="ECO:0000256" key="9">
    <source>
        <dbReference type="PROSITE-ProRule" id="PRU00552"/>
    </source>
</evidence>